<sequence>MRLVLNWLSLLHQGFKEVLLILEALILIHPMHQCDPHESARVWLGTFDTAEAAARAYDEAVLKFRGSRAKLNFLELVRLVPQPMQNFPTTQTSVSSSLTTQFRPPYSTPLPSLYQSQHLRSPTADMLKDYWQYSQLLQSSTNFHGQEATSLMEQMMQSSHSSVTASSSSSSSASFLLAFGEHQQLDVFRQPSNQSQASGSDFQVLLFLWLWLLICGS</sequence>
<dbReference type="EMBL" id="JAIQCV010000008">
    <property type="protein sequence ID" value="KAH1074245.1"/>
    <property type="molecule type" value="Genomic_DNA"/>
</dbReference>
<comment type="similarity">
    <text evidence="6">Belongs to the AP2/ERF transcription factor family. ERF subfamily.</text>
</comment>
<evidence type="ECO:0000256" key="5">
    <source>
        <dbReference type="ARBA" id="ARBA00023242"/>
    </source>
</evidence>
<dbReference type="GO" id="GO:0009873">
    <property type="term" value="P:ethylene-activated signaling pathway"/>
    <property type="evidence" value="ECO:0007669"/>
    <property type="project" value="InterPro"/>
</dbReference>
<dbReference type="SMART" id="SM00380">
    <property type="entry name" value="AP2"/>
    <property type="match status" value="1"/>
</dbReference>
<dbReference type="InterPro" id="IPR016177">
    <property type="entry name" value="DNA-bd_dom_sf"/>
</dbReference>
<dbReference type="CDD" id="cd00018">
    <property type="entry name" value="AP2"/>
    <property type="match status" value="1"/>
</dbReference>
<proteinExistence type="inferred from homology"/>
<evidence type="ECO:0000313" key="8">
    <source>
        <dbReference type="EMBL" id="KAH1074245.1"/>
    </source>
</evidence>
<dbReference type="PANTHER" id="PTHR31190:SF421">
    <property type="entry name" value="ETHYLENE-RESPONSIVE TRANSCRIPTION FACTOR ERF110"/>
    <property type="match status" value="1"/>
</dbReference>
<dbReference type="InterPro" id="IPR044808">
    <property type="entry name" value="ERF_plant"/>
</dbReference>
<organism evidence="8 9">
    <name type="scientific">Gossypium stocksii</name>
    <dbReference type="NCBI Taxonomy" id="47602"/>
    <lineage>
        <taxon>Eukaryota</taxon>
        <taxon>Viridiplantae</taxon>
        <taxon>Streptophyta</taxon>
        <taxon>Embryophyta</taxon>
        <taxon>Tracheophyta</taxon>
        <taxon>Spermatophyta</taxon>
        <taxon>Magnoliopsida</taxon>
        <taxon>eudicotyledons</taxon>
        <taxon>Gunneridae</taxon>
        <taxon>Pentapetalae</taxon>
        <taxon>rosids</taxon>
        <taxon>malvids</taxon>
        <taxon>Malvales</taxon>
        <taxon>Malvaceae</taxon>
        <taxon>Malvoideae</taxon>
        <taxon>Gossypium</taxon>
    </lineage>
</organism>
<evidence type="ECO:0000256" key="3">
    <source>
        <dbReference type="ARBA" id="ARBA00023125"/>
    </source>
</evidence>
<dbReference type="SUPFAM" id="SSF54171">
    <property type="entry name" value="DNA-binding domain"/>
    <property type="match status" value="1"/>
</dbReference>
<keyword evidence="2" id="KW-0805">Transcription regulation</keyword>
<gene>
    <name evidence="8" type="ORF">J1N35_026573</name>
</gene>
<dbReference type="InterPro" id="IPR036955">
    <property type="entry name" value="AP2/ERF_dom_sf"/>
</dbReference>
<dbReference type="PROSITE" id="PS51032">
    <property type="entry name" value="AP2_ERF"/>
    <property type="match status" value="1"/>
</dbReference>
<dbReference type="AlphaFoldDB" id="A0A9D3V944"/>
<dbReference type="GO" id="GO:0003700">
    <property type="term" value="F:DNA-binding transcription factor activity"/>
    <property type="evidence" value="ECO:0007669"/>
    <property type="project" value="InterPro"/>
</dbReference>
<keyword evidence="3" id="KW-0238">DNA-binding</keyword>
<dbReference type="PANTHER" id="PTHR31190">
    <property type="entry name" value="DNA-BINDING DOMAIN"/>
    <property type="match status" value="1"/>
</dbReference>
<keyword evidence="5" id="KW-0539">Nucleus</keyword>
<feature type="domain" description="AP2/ERF" evidence="7">
    <location>
        <begin position="1"/>
        <end position="74"/>
    </location>
</feature>
<evidence type="ECO:0000256" key="1">
    <source>
        <dbReference type="ARBA" id="ARBA00004123"/>
    </source>
</evidence>
<comment type="caution">
    <text evidence="8">The sequence shown here is derived from an EMBL/GenBank/DDBJ whole genome shotgun (WGS) entry which is preliminary data.</text>
</comment>
<protein>
    <recommendedName>
        <fullName evidence="7">AP2/ERF domain-containing protein</fullName>
    </recommendedName>
</protein>
<keyword evidence="9" id="KW-1185">Reference proteome</keyword>
<evidence type="ECO:0000256" key="4">
    <source>
        <dbReference type="ARBA" id="ARBA00023163"/>
    </source>
</evidence>
<dbReference type="Proteomes" id="UP000828251">
    <property type="component" value="Unassembled WGS sequence"/>
</dbReference>
<dbReference type="OrthoDB" id="1930739at2759"/>
<name>A0A9D3V944_9ROSI</name>
<comment type="subcellular location">
    <subcellularLocation>
        <location evidence="1">Nucleus</location>
    </subcellularLocation>
</comment>
<evidence type="ECO:0000313" key="9">
    <source>
        <dbReference type="Proteomes" id="UP000828251"/>
    </source>
</evidence>
<dbReference type="GO" id="GO:0003677">
    <property type="term" value="F:DNA binding"/>
    <property type="evidence" value="ECO:0007669"/>
    <property type="project" value="UniProtKB-KW"/>
</dbReference>
<reference evidence="8 9" key="1">
    <citation type="journal article" date="2021" name="Plant Biotechnol. J.">
        <title>Multi-omics assisted identification of the key and species-specific regulatory components of drought-tolerant mechanisms in Gossypium stocksii.</title>
        <authorList>
            <person name="Yu D."/>
            <person name="Ke L."/>
            <person name="Zhang D."/>
            <person name="Wu Y."/>
            <person name="Sun Y."/>
            <person name="Mei J."/>
            <person name="Sun J."/>
            <person name="Sun Y."/>
        </authorList>
    </citation>
    <scope>NUCLEOTIDE SEQUENCE [LARGE SCALE GENOMIC DNA]</scope>
    <source>
        <strain evidence="9">cv. E1</strain>
        <tissue evidence="8">Leaf</tissue>
    </source>
</reference>
<accession>A0A9D3V944</accession>
<dbReference type="InterPro" id="IPR001471">
    <property type="entry name" value="AP2/ERF_dom"/>
</dbReference>
<evidence type="ECO:0000259" key="7">
    <source>
        <dbReference type="PROSITE" id="PS51032"/>
    </source>
</evidence>
<keyword evidence="4" id="KW-0804">Transcription</keyword>
<evidence type="ECO:0000256" key="6">
    <source>
        <dbReference type="ARBA" id="ARBA00024343"/>
    </source>
</evidence>
<evidence type="ECO:0000256" key="2">
    <source>
        <dbReference type="ARBA" id="ARBA00023015"/>
    </source>
</evidence>
<dbReference type="GO" id="GO:0005634">
    <property type="term" value="C:nucleus"/>
    <property type="evidence" value="ECO:0007669"/>
    <property type="project" value="UniProtKB-SubCell"/>
</dbReference>
<dbReference type="Gene3D" id="3.30.730.10">
    <property type="entry name" value="AP2/ERF domain"/>
    <property type="match status" value="1"/>
</dbReference>